<dbReference type="Proteomes" id="UP001174934">
    <property type="component" value="Unassembled WGS sequence"/>
</dbReference>
<keyword evidence="1" id="KW-0812">Transmembrane</keyword>
<evidence type="ECO:0000313" key="3">
    <source>
        <dbReference type="Proteomes" id="UP001174934"/>
    </source>
</evidence>
<proteinExistence type="predicted"/>
<comment type="caution">
    <text evidence="2">The sequence shown here is derived from an EMBL/GenBank/DDBJ whole genome shotgun (WGS) entry which is preliminary data.</text>
</comment>
<dbReference type="EMBL" id="JAULSR010000005">
    <property type="protein sequence ID" value="KAK0618204.1"/>
    <property type="molecule type" value="Genomic_DNA"/>
</dbReference>
<name>A0AA39WML8_9PEZI</name>
<feature type="transmembrane region" description="Helical" evidence="1">
    <location>
        <begin position="37"/>
        <end position="54"/>
    </location>
</feature>
<evidence type="ECO:0000313" key="2">
    <source>
        <dbReference type="EMBL" id="KAK0618204.1"/>
    </source>
</evidence>
<evidence type="ECO:0000256" key="1">
    <source>
        <dbReference type="SAM" id="Phobius"/>
    </source>
</evidence>
<organism evidence="2 3">
    <name type="scientific">Bombardia bombarda</name>
    <dbReference type="NCBI Taxonomy" id="252184"/>
    <lineage>
        <taxon>Eukaryota</taxon>
        <taxon>Fungi</taxon>
        <taxon>Dikarya</taxon>
        <taxon>Ascomycota</taxon>
        <taxon>Pezizomycotina</taxon>
        <taxon>Sordariomycetes</taxon>
        <taxon>Sordariomycetidae</taxon>
        <taxon>Sordariales</taxon>
        <taxon>Lasiosphaeriaceae</taxon>
        <taxon>Bombardia</taxon>
    </lineage>
</organism>
<feature type="transmembrane region" description="Helical" evidence="1">
    <location>
        <begin position="98"/>
        <end position="119"/>
    </location>
</feature>
<keyword evidence="1" id="KW-1133">Transmembrane helix</keyword>
<accession>A0AA39WML8</accession>
<keyword evidence="1" id="KW-0472">Membrane</keyword>
<dbReference type="AlphaFoldDB" id="A0AA39WML8"/>
<gene>
    <name evidence="2" type="ORF">B0T17DRAFT_509754</name>
</gene>
<keyword evidence="3" id="KW-1185">Reference proteome</keyword>
<protein>
    <submittedName>
        <fullName evidence="2">Uncharacterized protein</fullName>
    </submittedName>
</protein>
<sequence>MARLVSVSAHPDLSVYLLSNHAMAMAAMAVTRRTRLCWVFTAILKVTAVSTFFFNTDPEEVPAATPPLPVGGLCEPKAPSTVHRPDVHGKARFGPGSILLAASFQVALAFVLCFVQIPWK</sequence>
<reference evidence="2" key="1">
    <citation type="submission" date="2023-06" db="EMBL/GenBank/DDBJ databases">
        <title>Genome-scale phylogeny and comparative genomics of the fungal order Sordariales.</title>
        <authorList>
            <consortium name="Lawrence Berkeley National Laboratory"/>
            <person name="Hensen N."/>
            <person name="Bonometti L."/>
            <person name="Westerberg I."/>
            <person name="Brannstrom I.O."/>
            <person name="Guillou S."/>
            <person name="Cros-Aarteil S."/>
            <person name="Calhoun S."/>
            <person name="Haridas S."/>
            <person name="Kuo A."/>
            <person name="Mondo S."/>
            <person name="Pangilinan J."/>
            <person name="Riley R."/>
            <person name="LaButti K."/>
            <person name="Andreopoulos B."/>
            <person name="Lipzen A."/>
            <person name="Chen C."/>
            <person name="Yanf M."/>
            <person name="Daum C."/>
            <person name="Ng V."/>
            <person name="Clum A."/>
            <person name="Steindorff A."/>
            <person name="Ohm R."/>
            <person name="Martin F."/>
            <person name="Silar P."/>
            <person name="Natvig D."/>
            <person name="Lalanne C."/>
            <person name="Gautier V."/>
            <person name="Ament-velasquez S.L."/>
            <person name="Kruys A."/>
            <person name="Hutchinson M.I."/>
            <person name="Powell A.J."/>
            <person name="Barry K."/>
            <person name="Miller A.N."/>
            <person name="Grigoriev I.V."/>
            <person name="Debuchy R."/>
            <person name="Gladieux P."/>
            <person name="Thoren M.H."/>
            <person name="Johannesson H."/>
        </authorList>
    </citation>
    <scope>NUCLEOTIDE SEQUENCE</scope>
    <source>
        <strain evidence="2">SMH3391-2</strain>
    </source>
</reference>